<organism evidence="10 11">
    <name type="scientific">Lacibacter luteus</name>
    <dbReference type="NCBI Taxonomy" id="2508719"/>
    <lineage>
        <taxon>Bacteria</taxon>
        <taxon>Pseudomonadati</taxon>
        <taxon>Bacteroidota</taxon>
        <taxon>Chitinophagia</taxon>
        <taxon>Chitinophagales</taxon>
        <taxon>Chitinophagaceae</taxon>
        <taxon>Lacibacter</taxon>
    </lineage>
</organism>
<dbReference type="InterPro" id="IPR012910">
    <property type="entry name" value="Plug_dom"/>
</dbReference>
<feature type="domain" description="TonB-dependent receptor plug" evidence="9">
    <location>
        <begin position="112"/>
        <end position="233"/>
    </location>
</feature>
<dbReference type="InterPro" id="IPR008969">
    <property type="entry name" value="CarboxyPept-like_regulatory"/>
</dbReference>
<evidence type="ECO:0000259" key="9">
    <source>
        <dbReference type="Pfam" id="PF07715"/>
    </source>
</evidence>
<dbReference type="Pfam" id="PF07715">
    <property type="entry name" value="Plug"/>
    <property type="match status" value="1"/>
</dbReference>
<evidence type="ECO:0000256" key="6">
    <source>
        <dbReference type="ARBA" id="ARBA00023237"/>
    </source>
</evidence>
<evidence type="ECO:0000256" key="4">
    <source>
        <dbReference type="ARBA" id="ARBA00022692"/>
    </source>
</evidence>
<evidence type="ECO:0000313" key="10">
    <source>
        <dbReference type="EMBL" id="RXK60665.1"/>
    </source>
</evidence>
<keyword evidence="4 7" id="KW-0812">Transmembrane</keyword>
<dbReference type="NCBIfam" id="TIGR04057">
    <property type="entry name" value="SusC_RagA_signa"/>
    <property type="match status" value="1"/>
</dbReference>
<dbReference type="InterPro" id="IPR037066">
    <property type="entry name" value="Plug_dom_sf"/>
</dbReference>
<keyword evidence="2 7" id="KW-0813">Transport</keyword>
<comment type="subcellular location">
    <subcellularLocation>
        <location evidence="1 7">Cell outer membrane</location>
        <topology evidence="1 7">Multi-pass membrane protein</topology>
    </subcellularLocation>
</comment>
<feature type="signal peptide" evidence="8">
    <location>
        <begin position="1"/>
        <end position="18"/>
    </location>
</feature>
<dbReference type="SUPFAM" id="SSF49464">
    <property type="entry name" value="Carboxypeptidase regulatory domain-like"/>
    <property type="match status" value="1"/>
</dbReference>
<keyword evidence="8" id="KW-0732">Signal</keyword>
<dbReference type="PROSITE" id="PS52016">
    <property type="entry name" value="TONB_DEPENDENT_REC_3"/>
    <property type="match status" value="1"/>
</dbReference>
<dbReference type="InterPro" id="IPR036942">
    <property type="entry name" value="Beta-barrel_TonB_sf"/>
</dbReference>
<dbReference type="InterPro" id="IPR023997">
    <property type="entry name" value="TonB-dep_OMP_SusC/RagA_CS"/>
</dbReference>
<dbReference type="SUPFAM" id="SSF56935">
    <property type="entry name" value="Porins"/>
    <property type="match status" value="1"/>
</dbReference>
<dbReference type="Proteomes" id="UP000290204">
    <property type="component" value="Unassembled WGS sequence"/>
</dbReference>
<evidence type="ECO:0000256" key="1">
    <source>
        <dbReference type="ARBA" id="ARBA00004571"/>
    </source>
</evidence>
<dbReference type="EMBL" id="SDHW01000002">
    <property type="protein sequence ID" value="RXK60665.1"/>
    <property type="molecule type" value="Genomic_DNA"/>
</dbReference>
<reference evidence="10 11" key="1">
    <citation type="submission" date="2019-01" db="EMBL/GenBank/DDBJ databases">
        <title>Lacibacter sp. strain TTM-7.</title>
        <authorList>
            <person name="Chen W.-M."/>
        </authorList>
    </citation>
    <scope>NUCLEOTIDE SEQUENCE [LARGE SCALE GENOMIC DNA]</scope>
    <source>
        <strain evidence="10 11">TTM-7</strain>
    </source>
</reference>
<evidence type="ECO:0000256" key="5">
    <source>
        <dbReference type="ARBA" id="ARBA00023136"/>
    </source>
</evidence>
<feature type="chain" id="PRO_5020454590" evidence="8">
    <location>
        <begin position="19"/>
        <end position="982"/>
    </location>
</feature>
<dbReference type="Pfam" id="PF13715">
    <property type="entry name" value="CarbopepD_reg_2"/>
    <property type="match status" value="1"/>
</dbReference>
<name>A0A4V1M7N2_9BACT</name>
<comment type="similarity">
    <text evidence="7">Belongs to the TonB-dependent receptor family.</text>
</comment>
<dbReference type="NCBIfam" id="TIGR04056">
    <property type="entry name" value="OMP_RagA_SusC"/>
    <property type="match status" value="1"/>
</dbReference>
<comment type="caution">
    <text evidence="10">The sequence shown here is derived from an EMBL/GenBank/DDBJ whole genome shotgun (WGS) entry which is preliminary data.</text>
</comment>
<proteinExistence type="inferred from homology"/>
<sequence length="982" mass="108492">MKQLIYCLVLLCPLFSNCQQITIKGNIINEEGNPVPAATITIKGTSRSTLANSKGEFTLTGTAPYDTLIVSAIGYQTATEPNNTRGLVTVILKRKITELDETVIMAYGTTTKRLSTGNIAKISAAQIGTQPVSNPLAALQGRIPGLFITQNNGLPGSTFNIQLRGQNSIAQGSQPLFIIDGVPLMFNTGNLGTINAAVQNPFNTINTADIESIEILKDADATAIYGSQGANGVVLITTKKGKAGKTSLDLAIYHGLGNTTRLPALLNTQQYLQMRKEALANDGLTASPTTDPDLLVWEQNRYTNWPAFLMGGTAKTTNMQATLSGGNSLTRFQLSANWFSETPVFPQSKPATRSSVRLSVNHANPSGKFKATLTAAGTIDKKQLPLTDLTAFILLPPNAPALFDAAGNLQWTDGLDNPMSYRFNTYNSTTHNFTGNAVLQYRLAPSLVFSTNLGYNFMQLSEQRKTPIKAQRPSATTTGSTQLVNALLNGWITEPQLSFKQKWNSHNLEVLAGLSVQQRVQQSASISASLYNNDDLLGNLSSAGQLAVANSYSLYRYNAVFGRIAYRYQNKYLININLRRDGSSRFGPANRFSNFAAAGVAWVFSEEENIKQAIPFISFGKLRLSYGLTGNDQVGDYQYLDTWSSLTAYQYQGTAGILPARLFNPYYGWERTKKLEAALELQCFNDRISVTTVWFRNRSDNQLVFDKLPNQTGFPSILRNLDALIENSGWEWSFSATTLQAKQFTWKTEANLTIPVNKLLRYPALELSANRYTYQLGQPLTVYRAFQYNGIDPQTGLYSFTDTDNDGNISSPNDLKTTGWFGPRLYGGLINTLNWKNWSFTLFIQWVQQTGRSYTNSLAAVPGTMSNQPSVVLHRWQKQGDNTSVQRFTASVASPAYTAWFNLRSSSDALVNASFLRLKNMELAYSFSKHWLKRNRIENLRIYMQAQNLFTLTPYKGTDPESQNILSLPPLNIVTAGINITL</sequence>
<dbReference type="AlphaFoldDB" id="A0A4V1M7N2"/>
<evidence type="ECO:0000256" key="2">
    <source>
        <dbReference type="ARBA" id="ARBA00022448"/>
    </source>
</evidence>
<dbReference type="InterPro" id="IPR023996">
    <property type="entry name" value="TonB-dep_OMP_SusC/RagA"/>
</dbReference>
<evidence type="ECO:0000256" key="8">
    <source>
        <dbReference type="SAM" id="SignalP"/>
    </source>
</evidence>
<keyword evidence="11" id="KW-1185">Reference proteome</keyword>
<evidence type="ECO:0000313" key="11">
    <source>
        <dbReference type="Proteomes" id="UP000290204"/>
    </source>
</evidence>
<dbReference type="RefSeq" id="WP_129130626.1">
    <property type="nucleotide sequence ID" value="NZ_SDHW01000002.1"/>
</dbReference>
<protein>
    <submittedName>
        <fullName evidence="10">SusC/RagA family TonB-linked outer membrane protein</fullName>
    </submittedName>
</protein>
<dbReference type="Gene3D" id="2.170.130.10">
    <property type="entry name" value="TonB-dependent receptor, plug domain"/>
    <property type="match status" value="1"/>
</dbReference>
<evidence type="ECO:0000256" key="3">
    <source>
        <dbReference type="ARBA" id="ARBA00022452"/>
    </source>
</evidence>
<dbReference type="InterPro" id="IPR039426">
    <property type="entry name" value="TonB-dep_rcpt-like"/>
</dbReference>
<accession>A0A4V1M7N2</accession>
<dbReference type="GO" id="GO:0009279">
    <property type="term" value="C:cell outer membrane"/>
    <property type="evidence" value="ECO:0007669"/>
    <property type="project" value="UniProtKB-SubCell"/>
</dbReference>
<dbReference type="OrthoDB" id="9768177at2"/>
<gene>
    <name evidence="10" type="ORF">ESA94_09380</name>
</gene>
<keyword evidence="6 7" id="KW-0998">Cell outer membrane</keyword>
<evidence type="ECO:0000256" key="7">
    <source>
        <dbReference type="PROSITE-ProRule" id="PRU01360"/>
    </source>
</evidence>
<dbReference type="Gene3D" id="2.40.170.20">
    <property type="entry name" value="TonB-dependent receptor, beta-barrel domain"/>
    <property type="match status" value="1"/>
</dbReference>
<dbReference type="Gene3D" id="2.60.40.1120">
    <property type="entry name" value="Carboxypeptidase-like, regulatory domain"/>
    <property type="match status" value="1"/>
</dbReference>
<keyword evidence="5 7" id="KW-0472">Membrane</keyword>
<keyword evidence="3 7" id="KW-1134">Transmembrane beta strand</keyword>